<protein>
    <recommendedName>
        <fullName evidence="3">Lipoprotein</fullName>
    </recommendedName>
</protein>
<proteinExistence type="predicted"/>
<comment type="caution">
    <text evidence="1">The sequence shown here is derived from an EMBL/GenBank/DDBJ whole genome shotgun (WGS) entry which is preliminary data.</text>
</comment>
<organism evidence="1 2">
    <name type="scientific">Vibrio gallaecicus</name>
    <dbReference type="NCBI Taxonomy" id="552386"/>
    <lineage>
        <taxon>Bacteria</taxon>
        <taxon>Pseudomonadati</taxon>
        <taxon>Pseudomonadota</taxon>
        <taxon>Gammaproteobacteria</taxon>
        <taxon>Vibrionales</taxon>
        <taxon>Vibrionaceae</taxon>
        <taxon>Vibrio</taxon>
    </lineage>
</organism>
<dbReference type="EMBL" id="JBFRUW010000048">
    <property type="protein sequence ID" value="MFA0569210.1"/>
    <property type="molecule type" value="Genomic_DNA"/>
</dbReference>
<evidence type="ECO:0008006" key="3">
    <source>
        <dbReference type="Google" id="ProtNLM"/>
    </source>
</evidence>
<dbReference type="PROSITE" id="PS51257">
    <property type="entry name" value="PROKAR_LIPOPROTEIN"/>
    <property type="match status" value="1"/>
</dbReference>
<reference evidence="1 2" key="1">
    <citation type="journal article" date="2024" name="ISME J.">
        <title>Tailless and filamentous prophages are predominant in marine Vibrio.</title>
        <authorList>
            <person name="Steensen K."/>
            <person name="Seneca J."/>
            <person name="Bartlau N."/>
            <person name="Yu X.A."/>
            <person name="Hussain F.A."/>
            <person name="Polz M.F."/>
        </authorList>
    </citation>
    <scope>NUCLEOTIDE SEQUENCE [LARGE SCALE GENOMIC DNA]</scope>
    <source>
        <strain evidence="1 2">10N.222.51.A1</strain>
    </source>
</reference>
<evidence type="ECO:0000313" key="1">
    <source>
        <dbReference type="EMBL" id="MFA0569210.1"/>
    </source>
</evidence>
<accession>A0ABV4NCQ3</accession>
<evidence type="ECO:0000313" key="2">
    <source>
        <dbReference type="Proteomes" id="UP001570417"/>
    </source>
</evidence>
<sequence>MKKFIVFATTLLISGCGGGSSSGSDAPADPSLPPINNDSGDVIISDLNISHFTSLGIITSNSGDLQSVGITNSGNVSIVNPEIGIIPDINPDFGVITPPSCLAFPTVHIQNIDRISNDWRVIKAHVPVHYSQCEFDEYQTKTYLENNGKVYNFPDGYQLDYSYTHNDVKLKVIQPRTTFNKTDNPVLVLRNDIDYEQSVYFLIEESIENGAKLEMLMPNVNVSDWQYNDFLYTENEFFYYPNGKVTRKIEIGTGIVLQTWLTERNESMMTPFNYKGDMYTGEYGDHFIKMNPDGTFGEQLLLPLIEGGNNWAVNHVINDQYIIGDRCTIWDMANWVEYRVKPSSGGGVTEVVDNKFYCMDNYNSYMGATSFDLVTHQVLHNVDIPSNENTQSSLRMTAPFVMYSDTVESVYETDHVTINMQTGEKTVEKHFYEGDKVIELKPIN</sequence>
<dbReference type="RefSeq" id="WP_372266368.1">
    <property type="nucleotide sequence ID" value="NZ_JBFRUW010000048.1"/>
</dbReference>
<dbReference type="Proteomes" id="UP001570417">
    <property type="component" value="Unassembled WGS sequence"/>
</dbReference>
<gene>
    <name evidence="1" type="ORF">AB4566_13110</name>
</gene>
<keyword evidence="2" id="KW-1185">Reference proteome</keyword>
<name>A0ABV4NCQ3_9VIBR</name>